<accession>X1B485</accession>
<feature type="non-terminal residue" evidence="1">
    <location>
        <position position="1"/>
    </location>
</feature>
<sequence length="95" mass="10253">WKSDIRVVAGKEGVGVIAVSELAKKYKTTVSQVILAAQQQGYIVLDWDQYQKLLDEIGSLIGEDKESLPGAIVGIPVTTTDSPQEVKVLPKNSSL</sequence>
<dbReference type="AlphaFoldDB" id="X1B485"/>
<protein>
    <submittedName>
        <fullName evidence="1">Uncharacterized protein</fullName>
    </submittedName>
</protein>
<organism evidence="1">
    <name type="scientific">marine sediment metagenome</name>
    <dbReference type="NCBI Taxonomy" id="412755"/>
    <lineage>
        <taxon>unclassified sequences</taxon>
        <taxon>metagenomes</taxon>
        <taxon>ecological metagenomes</taxon>
    </lineage>
</organism>
<gene>
    <name evidence="1" type="ORF">S01H4_27708</name>
</gene>
<proteinExistence type="predicted"/>
<evidence type="ECO:0000313" key="1">
    <source>
        <dbReference type="EMBL" id="GAG78978.1"/>
    </source>
</evidence>
<name>X1B485_9ZZZZ</name>
<comment type="caution">
    <text evidence="1">The sequence shown here is derived from an EMBL/GenBank/DDBJ whole genome shotgun (WGS) entry which is preliminary data.</text>
</comment>
<dbReference type="EMBL" id="BART01013602">
    <property type="protein sequence ID" value="GAG78978.1"/>
    <property type="molecule type" value="Genomic_DNA"/>
</dbReference>
<reference evidence="1" key="1">
    <citation type="journal article" date="2014" name="Front. Microbiol.">
        <title>High frequency of phylogenetically diverse reductive dehalogenase-homologous genes in deep subseafloor sedimentary metagenomes.</title>
        <authorList>
            <person name="Kawai M."/>
            <person name="Futagami T."/>
            <person name="Toyoda A."/>
            <person name="Takaki Y."/>
            <person name="Nishi S."/>
            <person name="Hori S."/>
            <person name="Arai W."/>
            <person name="Tsubouchi T."/>
            <person name="Morono Y."/>
            <person name="Uchiyama I."/>
            <person name="Ito T."/>
            <person name="Fujiyama A."/>
            <person name="Inagaki F."/>
            <person name="Takami H."/>
        </authorList>
    </citation>
    <scope>NUCLEOTIDE SEQUENCE</scope>
    <source>
        <strain evidence="1">Expedition CK06-06</strain>
    </source>
</reference>